<dbReference type="Proteomes" id="UP000293874">
    <property type="component" value="Unassembled WGS sequence"/>
</dbReference>
<reference evidence="3 4" key="1">
    <citation type="submission" date="2019-02" db="EMBL/GenBank/DDBJ databases">
        <title>Genomic Encyclopedia of Type Strains, Phase IV (KMG-IV): sequencing the most valuable type-strain genomes for metagenomic binning, comparative biology and taxonomic classification.</title>
        <authorList>
            <person name="Goeker M."/>
        </authorList>
    </citation>
    <scope>NUCLEOTIDE SEQUENCE [LARGE SCALE GENOMIC DNA]</scope>
    <source>
        <strain evidence="3 4">DSM 18116</strain>
    </source>
</reference>
<feature type="region of interest" description="Disordered" evidence="1">
    <location>
        <begin position="242"/>
        <end position="277"/>
    </location>
</feature>
<evidence type="ECO:0000256" key="2">
    <source>
        <dbReference type="SAM" id="SignalP"/>
    </source>
</evidence>
<keyword evidence="4" id="KW-1185">Reference proteome</keyword>
<dbReference type="InterPro" id="IPR005901">
    <property type="entry name" value="GLPGLI"/>
</dbReference>
<feature type="signal peptide" evidence="2">
    <location>
        <begin position="1"/>
        <end position="22"/>
    </location>
</feature>
<evidence type="ECO:0000313" key="3">
    <source>
        <dbReference type="EMBL" id="RZS71914.1"/>
    </source>
</evidence>
<name>A0A4Q7MV97_9BACT</name>
<dbReference type="Pfam" id="PF09697">
    <property type="entry name" value="Porph_ging"/>
    <property type="match status" value="1"/>
</dbReference>
<dbReference type="RefSeq" id="WP_130542380.1">
    <property type="nucleotide sequence ID" value="NZ_CP042431.1"/>
</dbReference>
<organism evidence="3 4">
    <name type="scientific">Pseudobacter ginsenosidimutans</name>
    <dbReference type="NCBI Taxonomy" id="661488"/>
    <lineage>
        <taxon>Bacteria</taxon>
        <taxon>Pseudomonadati</taxon>
        <taxon>Bacteroidota</taxon>
        <taxon>Chitinophagia</taxon>
        <taxon>Chitinophagales</taxon>
        <taxon>Chitinophagaceae</taxon>
        <taxon>Pseudobacter</taxon>
    </lineage>
</organism>
<sequence length="277" mass="30963">MIKFAFPAIALLAILLNNGAVAQNNKPLKQGRVVYEQLIKGGESSVTINGNSQTFTRPDRTLKWELLFTADQSLRRSIEADERPEADIAVPGMGAGMTGSVRMVSAFMPESTIWHNFPAGRRVDQRETVGKKFLVEDSITKHTWKLTGESKSILGYTCQKAITQTPVKSFNMQMQDGEFKRTEKWDTINVTVWFAPAIPVPGGPDFQGELPGLILEYDSRNGASITRAVEISETVKTADIKEPKTGKRVSKAEYDKEVDNQQKEMMDRMKSSRRANF</sequence>
<accession>A0A4Q7MV97</accession>
<feature type="chain" id="PRO_5020633474" evidence="2">
    <location>
        <begin position="23"/>
        <end position="277"/>
    </location>
</feature>
<dbReference type="AlphaFoldDB" id="A0A4Q7MV97"/>
<dbReference type="NCBIfam" id="TIGR01200">
    <property type="entry name" value="GLPGLI"/>
    <property type="match status" value="1"/>
</dbReference>
<dbReference type="OrthoDB" id="1440774at2"/>
<dbReference type="EMBL" id="SGXA01000002">
    <property type="protein sequence ID" value="RZS71914.1"/>
    <property type="molecule type" value="Genomic_DNA"/>
</dbReference>
<feature type="compositionally biased region" description="Basic and acidic residues" evidence="1">
    <location>
        <begin position="242"/>
        <end position="270"/>
    </location>
</feature>
<evidence type="ECO:0000256" key="1">
    <source>
        <dbReference type="SAM" id="MobiDB-lite"/>
    </source>
</evidence>
<evidence type="ECO:0000313" key="4">
    <source>
        <dbReference type="Proteomes" id="UP000293874"/>
    </source>
</evidence>
<keyword evidence="2" id="KW-0732">Signal</keyword>
<comment type="caution">
    <text evidence="3">The sequence shown here is derived from an EMBL/GenBank/DDBJ whole genome shotgun (WGS) entry which is preliminary data.</text>
</comment>
<proteinExistence type="predicted"/>
<protein>
    <submittedName>
        <fullName evidence="3">GLPGLI family protein</fullName>
    </submittedName>
</protein>
<gene>
    <name evidence="3" type="ORF">EV199_3827</name>
</gene>